<reference evidence="1 2" key="1">
    <citation type="submission" date="2024-06" db="EMBL/GenBank/DDBJ databases">
        <authorList>
            <person name="Chen R.Y."/>
        </authorList>
    </citation>
    <scope>NUCLEOTIDE SEQUENCE [LARGE SCALE GENOMIC DNA]</scope>
    <source>
        <strain evidence="1 2">D2</strain>
    </source>
</reference>
<proteinExistence type="predicted"/>
<keyword evidence="2" id="KW-1185">Reference proteome</keyword>
<dbReference type="Proteomes" id="UP001467690">
    <property type="component" value="Unassembled WGS sequence"/>
</dbReference>
<protein>
    <recommendedName>
        <fullName evidence="3">Transcriptional regulator VspR</fullName>
    </recommendedName>
</protein>
<accession>A0ABV1RJI1</accession>
<evidence type="ECO:0000313" key="1">
    <source>
        <dbReference type="EMBL" id="MER2493090.1"/>
    </source>
</evidence>
<evidence type="ECO:0008006" key="3">
    <source>
        <dbReference type="Google" id="ProtNLM"/>
    </source>
</evidence>
<gene>
    <name evidence="1" type="ORF">ABS311_14495</name>
</gene>
<evidence type="ECO:0000313" key="2">
    <source>
        <dbReference type="Proteomes" id="UP001467690"/>
    </source>
</evidence>
<dbReference type="RefSeq" id="WP_350402441.1">
    <property type="nucleotide sequence ID" value="NZ_JBELOE010000244.1"/>
</dbReference>
<comment type="caution">
    <text evidence="1">The sequence shown here is derived from an EMBL/GenBank/DDBJ whole genome shotgun (WGS) entry which is preliminary data.</text>
</comment>
<sequence length="183" mass="21337">MLNPKVILINPTLHKIFLSNLNSHLEMKQLREFFIEQTKIKITTDELNKLLYRQLDRLVKQKVIEKKKSGDGKRVVYRSFDGFTDMTFKFKIFAKENERKGQLLGSQTTSEASKSKLERELKQHEIDFQSCIAESEEYKRLFSIVPDMKKVLEQHYLLACNQSNELLGKIKAVKTILQNSVVG</sequence>
<name>A0ABV1RJI1_9ALTE</name>
<dbReference type="EMBL" id="JBELOE010000244">
    <property type="protein sequence ID" value="MER2493090.1"/>
    <property type="molecule type" value="Genomic_DNA"/>
</dbReference>
<organism evidence="1 2">
    <name type="scientific">Catenovulum sediminis</name>
    <dbReference type="NCBI Taxonomy" id="1740262"/>
    <lineage>
        <taxon>Bacteria</taxon>
        <taxon>Pseudomonadati</taxon>
        <taxon>Pseudomonadota</taxon>
        <taxon>Gammaproteobacteria</taxon>
        <taxon>Alteromonadales</taxon>
        <taxon>Alteromonadaceae</taxon>
        <taxon>Catenovulum</taxon>
    </lineage>
</organism>